<dbReference type="AlphaFoldDB" id="A0A4Y7TQ76"/>
<accession>A0A4Y7TQ76</accession>
<proteinExistence type="predicted"/>
<evidence type="ECO:0000313" key="3">
    <source>
        <dbReference type="Proteomes" id="UP000298030"/>
    </source>
</evidence>
<reference evidence="2 3" key="1">
    <citation type="journal article" date="2019" name="Nat. Ecol. Evol.">
        <title>Megaphylogeny resolves global patterns of mushroom evolution.</title>
        <authorList>
            <person name="Varga T."/>
            <person name="Krizsan K."/>
            <person name="Foldi C."/>
            <person name="Dima B."/>
            <person name="Sanchez-Garcia M."/>
            <person name="Sanchez-Ramirez S."/>
            <person name="Szollosi G.J."/>
            <person name="Szarkandi J.G."/>
            <person name="Papp V."/>
            <person name="Albert L."/>
            <person name="Andreopoulos W."/>
            <person name="Angelini C."/>
            <person name="Antonin V."/>
            <person name="Barry K.W."/>
            <person name="Bougher N.L."/>
            <person name="Buchanan P."/>
            <person name="Buyck B."/>
            <person name="Bense V."/>
            <person name="Catcheside P."/>
            <person name="Chovatia M."/>
            <person name="Cooper J."/>
            <person name="Damon W."/>
            <person name="Desjardin D."/>
            <person name="Finy P."/>
            <person name="Geml J."/>
            <person name="Haridas S."/>
            <person name="Hughes K."/>
            <person name="Justo A."/>
            <person name="Karasinski D."/>
            <person name="Kautmanova I."/>
            <person name="Kiss B."/>
            <person name="Kocsube S."/>
            <person name="Kotiranta H."/>
            <person name="LaButti K.M."/>
            <person name="Lechner B.E."/>
            <person name="Liimatainen K."/>
            <person name="Lipzen A."/>
            <person name="Lukacs Z."/>
            <person name="Mihaltcheva S."/>
            <person name="Morgado L.N."/>
            <person name="Niskanen T."/>
            <person name="Noordeloos M.E."/>
            <person name="Ohm R.A."/>
            <person name="Ortiz-Santana B."/>
            <person name="Ovrebo C."/>
            <person name="Racz N."/>
            <person name="Riley R."/>
            <person name="Savchenko A."/>
            <person name="Shiryaev A."/>
            <person name="Soop K."/>
            <person name="Spirin V."/>
            <person name="Szebenyi C."/>
            <person name="Tomsovsky M."/>
            <person name="Tulloss R.E."/>
            <person name="Uehling J."/>
            <person name="Grigoriev I.V."/>
            <person name="Vagvolgyi C."/>
            <person name="Papp T."/>
            <person name="Martin F.M."/>
            <person name="Miettinen O."/>
            <person name="Hibbett D.S."/>
            <person name="Nagy L.G."/>
        </authorList>
    </citation>
    <scope>NUCLEOTIDE SEQUENCE [LARGE SCALE GENOMIC DNA]</scope>
    <source>
        <strain evidence="2 3">FP101781</strain>
    </source>
</reference>
<sequence length="520" mass="55950">MPVYAGSLRAAGRKAASAVRSTNHHPTDGLGSGGTSCRALHLAAPISPAHVNPRSLGQKIINSLEQIRPRNPSHILFSNTRNFVTSIFTRLSAPGVRVPTNIPHASSRVLQSGPPGSTIQSGLSLPVRYALHSKAFGAGTFLPRAPMAPRPPVATQLGLGTARNFSSSRPILQNLVDNVPIALRSLYEADLDVEFGRKKAGVKRPLYTAVNKPKAALVGPKMKPRARKPPIALAEKEVDAVPNAAAEFEKYFSAPIPAPVTSYVFIPLAPTPTNRLPLSTRDNLPHGRFIPLQEVGAIHASHNKHALRVSTLFARLDRANVWSHPGVSCTPYSGCPRKAATLSDSDEELEGVCTFLKLEFAGWTMNEVRGVIGECGQGWCVFEEARQGQDNEPLSDDEDGSVFSSAISSPPSELVDPAQSMVMPTLDFSSSFLAGQNTFAAGSTPARPLPKELEYEDPWMEEHSGSEGSFSRVSSVSSFESGLDRIIDPPSENGWFTIRSSGFVSPIAFEEVEGPREHVF</sequence>
<dbReference type="EMBL" id="QPFP01000006">
    <property type="protein sequence ID" value="TEB36327.1"/>
    <property type="molecule type" value="Genomic_DNA"/>
</dbReference>
<name>A0A4Y7TQ76_COPMI</name>
<keyword evidence="3" id="KW-1185">Reference proteome</keyword>
<comment type="caution">
    <text evidence="2">The sequence shown here is derived from an EMBL/GenBank/DDBJ whole genome shotgun (WGS) entry which is preliminary data.</text>
</comment>
<dbReference type="Proteomes" id="UP000298030">
    <property type="component" value="Unassembled WGS sequence"/>
</dbReference>
<dbReference type="STRING" id="71717.A0A4Y7TQ76"/>
<organism evidence="2 3">
    <name type="scientific">Coprinellus micaceus</name>
    <name type="common">Glistening ink-cap mushroom</name>
    <name type="synonym">Coprinus micaceus</name>
    <dbReference type="NCBI Taxonomy" id="71717"/>
    <lineage>
        <taxon>Eukaryota</taxon>
        <taxon>Fungi</taxon>
        <taxon>Dikarya</taxon>
        <taxon>Basidiomycota</taxon>
        <taxon>Agaricomycotina</taxon>
        <taxon>Agaricomycetes</taxon>
        <taxon>Agaricomycetidae</taxon>
        <taxon>Agaricales</taxon>
        <taxon>Agaricineae</taxon>
        <taxon>Psathyrellaceae</taxon>
        <taxon>Coprinellus</taxon>
    </lineage>
</organism>
<feature type="region of interest" description="Disordered" evidence="1">
    <location>
        <begin position="387"/>
        <end position="414"/>
    </location>
</feature>
<feature type="compositionally biased region" description="Low complexity" evidence="1">
    <location>
        <begin position="401"/>
        <end position="412"/>
    </location>
</feature>
<gene>
    <name evidence="2" type="ORF">FA13DRAFT_1727917</name>
</gene>
<dbReference type="OrthoDB" id="2585251at2759"/>
<evidence type="ECO:0000313" key="2">
    <source>
        <dbReference type="EMBL" id="TEB36327.1"/>
    </source>
</evidence>
<protein>
    <submittedName>
        <fullName evidence="2">Uncharacterized protein</fullName>
    </submittedName>
</protein>
<evidence type="ECO:0000256" key="1">
    <source>
        <dbReference type="SAM" id="MobiDB-lite"/>
    </source>
</evidence>